<dbReference type="RefSeq" id="WP_007077819.1">
    <property type="nucleotide sequence ID" value="NZ_CM001024.1"/>
</dbReference>
<dbReference type="STRING" id="585531.HMPREF0063_10797"/>
<reference evidence="3" key="1">
    <citation type="submission" date="2010-08" db="EMBL/GenBank/DDBJ databases">
        <authorList>
            <person name="Muzny D."/>
            <person name="Qin X."/>
            <person name="Buhay C."/>
            <person name="Dugan-Rocha S."/>
            <person name="Ding Y."/>
            <person name="Chen G."/>
            <person name="Hawes A."/>
            <person name="Holder M."/>
            <person name="Jhangiani S."/>
            <person name="Johnson A."/>
            <person name="Khan Z."/>
            <person name="Li Z."/>
            <person name="Liu W."/>
            <person name="Liu X."/>
            <person name="Perez L."/>
            <person name="Shen H."/>
            <person name="Wang Q."/>
            <person name="Watt J."/>
            <person name="Xi L."/>
            <person name="Xin Y."/>
            <person name="Zhou J."/>
            <person name="Deng J."/>
            <person name="Jiang H."/>
            <person name="Liu Y."/>
            <person name="Qu J."/>
            <person name="Song X.-Z."/>
            <person name="Zhang L."/>
            <person name="Villasana D."/>
            <person name="Johnson A."/>
            <person name="Liu J."/>
            <person name="Liyanage D."/>
            <person name="Lorensuhewa L."/>
            <person name="Robinson T."/>
            <person name="Song A."/>
            <person name="Song B.-B."/>
            <person name="Dinh H."/>
            <person name="Thornton R."/>
            <person name="Coyle M."/>
            <person name="Francisco L."/>
            <person name="Jackson L."/>
            <person name="Javaid M."/>
            <person name="Korchina V."/>
            <person name="Kovar C."/>
            <person name="Mata R."/>
            <person name="Mathew T."/>
            <person name="Ngo R."/>
            <person name="Nguyen L."/>
            <person name="Nguyen N."/>
            <person name="Okwuonu G."/>
            <person name="Ongeri F."/>
            <person name="Pham C."/>
            <person name="Simmons D."/>
            <person name="Wilczek-Boney K."/>
            <person name="Hale W."/>
            <person name="Jakkamsetti A."/>
            <person name="Pham P."/>
            <person name="Ruth R."/>
            <person name="San Lucas F."/>
            <person name="Warren J."/>
            <person name="Zhang J."/>
            <person name="Zhao Z."/>
            <person name="Zhou C."/>
            <person name="Zhu D."/>
            <person name="Lee S."/>
            <person name="Bess C."/>
            <person name="Blankenburg K."/>
            <person name="Forbes L."/>
            <person name="Fu Q."/>
            <person name="Gubbala S."/>
            <person name="Hirani K."/>
            <person name="Jayaseelan J.C."/>
            <person name="Lara F."/>
            <person name="Munidasa M."/>
            <person name="Palculict T."/>
            <person name="Patil S."/>
            <person name="Pu L.-L."/>
            <person name="Saada N."/>
            <person name="Tang L."/>
            <person name="Weissenberger G."/>
            <person name="Zhu Y."/>
            <person name="Hemphill L."/>
            <person name="Shang Y."/>
            <person name="Youmans B."/>
            <person name="Ayvaz T."/>
            <person name="Ross M."/>
            <person name="Santibanez J."/>
            <person name="Aqrawi P."/>
            <person name="Gross S."/>
            <person name="Joshi V."/>
            <person name="Fowler G."/>
            <person name="Nazareth L."/>
            <person name="Reid J."/>
            <person name="Worley K."/>
            <person name="Petrosino J."/>
            <person name="Highlander S."/>
            <person name="Gibbs R."/>
        </authorList>
    </citation>
    <scope>NUCLEOTIDE SEQUENCE [LARGE SCALE GENOMIC DNA]</scope>
    <source>
        <strain evidence="3">DSM 15272</strain>
    </source>
</reference>
<accession>E2SA07</accession>
<dbReference type="EMBL" id="ACLF03000003">
    <property type="protein sequence ID" value="EFQ84081.1"/>
    <property type="molecule type" value="Genomic_DNA"/>
</dbReference>
<feature type="compositionally biased region" description="Basic and acidic residues" evidence="1">
    <location>
        <begin position="1"/>
        <end position="10"/>
    </location>
</feature>
<protein>
    <recommendedName>
        <fullName evidence="5">DUF3099 domain-containing protein</fullName>
    </recommendedName>
</protein>
<keyword evidence="2" id="KW-1133">Transmembrane helix</keyword>
<organism evidence="3 4">
    <name type="scientific">Aeromicrobium marinum DSM 15272</name>
    <dbReference type="NCBI Taxonomy" id="585531"/>
    <lineage>
        <taxon>Bacteria</taxon>
        <taxon>Bacillati</taxon>
        <taxon>Actinomycetota</taxon>
        <taxon>Actinomycetes</taxon>
        <taxon>Propionibacteriales</taxon>
        <taxon>Nocardioidaceae</taxon>
        <taxon>Aeromicrobium</taxon>
    </lineage>
</organism>
<evidence type="ECO:0000256" key="2">
    <source>
        <dbReference type="SAM" id="Phobius"/>
    </source>
</evidence>
<evidence type="ECO:0008006" key="5">
    <source>
        <dbReference type="Google" id="ProtNLM"/>
    </source>
</evidence>
<evidence type="ECO:0000313" key="3">
    <source>
        <dbReference type="EMBL" id="EFQ84081.1"/>
    </source>
</evidence>
<sequence length="103" mass="11062">MKPTPVRREQVALITNAPEPASAEQGSREKRYAISMAIRTICFVGAVVTEGWLRWTLVVGAVVLPYVSVVLANAGVRRTTGKGDSFVPMEATPIEAPAPRDAL</sequence>
<keyword evidence="4" id="KW-1185">Reference proteome</keyword>
<name>E2SA07_9ACTN</name>
<keyword evidence="2" id="KW-0812">Transmembrane</keyword>
<dbReference type="eggNOG" id="ENOG5033AAH">
    <property type="taxonomic scope" value="Bacteria"/>
</dbReference>
<comment type="caution">
    <text evidence="3">The sequence shown here is derived from an EMBL/GenBank/DDBJ whole genome shotgun (WGS) entry which is preliminary data.</text>
</comment>
<feature type="region of interest" description="Disordered" evidence="1">
    <location>
        <begin position="82"/>
        <end position="103"/>
    </location>
</feature>
<keyword evidence="2" id="KW-0472">Membrane</keyword>
<feature type="region of interest" description="Disordered" evidence="1">
    <location>
        <begin position="1"/>
        <end position="26"/>
    </location>
</feature>
<evidence type="ECO:0000256" key="1">
    <source>
        <dbReference type="SAM" id="MobiDB-lite"/>
    </source>
</evidence>
<dbReference type="AlphaFoldDB" id="E2SA07"/>
<proteinExistence type="predicted"/>
<feature type="transmembrane region" description="Helical" evidence="2">
    <location>
        <begin position="55"/>
        <end position="76"/>
    </location>
</feature>
<evidence type="ECO:0000313" key="4">
    <source>
        <dbReference type="Proteomes" id="UP000003111"/>
    </source>
</evidence>
<dbReference type="InterPro" id="IPR021449">
    <property type="entry name" value="DUF3099"/>
</dbReference>
<feature type="transmembrane region" description="Helical" evidence="2">
    <location>
        <begin position="32"/>
        <end position="49"/>
    </location>
</feature>
<dbReference type="Pfam" id="PF11298">
    <property type="entry name" value="DUF3099"/>
    <property type="match status" value="1"/>
</dbReference>
<gene>
    <name evidence="3" type="ORF">HMPREF0063_10797</name>
</gene>
<dbReference type="HOGENOM" id="CLU_2195923_0_0_11"/>
<dbReference type="Proteomes" id="UP000003111">
    <property type="component" value="Unassembled WGS sequence"/>
</dbReference>